<evidence type="ECO:0000313" key="1">
    <source>
        <dbReference type="EMBL" id="GBC98128.1"/>
    </source>
</evidence>
<dbReference type="AlphaFoldDB" id="A0A2H5XAB2"/>
<sequence>MAVRQRLTPAQREQFERDGFLVVRKVFTDDEVKGLCDTFMRLHALGLQGALDWYRPTPPTQTDDPLKIYPRIMHPHRYDETARRYMLDDRLLDILADLFGEEPMAAQSMFYFKPPGARGQALHQDNFYLKAHPGTCMAAWVAIDPADEENGGMMVVPGTHRMDIVCPEEADPNESFTTHFVPPPAGTQPILVPLEAGDVLFFNGSLIHGSPPNRSRHRFRRAFICHYVGTSCTKIARYYLPLYLRDGRTIDLPVNEWGGPCGEEFPEPKGPH</sequence>
<dbReference type="PANTHER" id="PTHR20883:SF48">
    <property type="entry name" value="ECTOINE DIOXYGENASE"/>
    <property type="match status" value="1"/>
</dbReference>
<protein>
    <submittedName>
        <fullName evidence="1">Ectoine dioxygenase</fullName>
        <ecNumber evidence="1">1.14.11.-</ecNumber>
    </submittedName>
</protein>
<dbReference type="Pfam" id="PF05721">
    <property type="entry name" value="PhyH"/>
    <property type="match status" value="1"/>
</dbReference>
<dbReference type="EC" id="1.14.11.-" evidence="1"/>
<dbReference type="EMBL" id="BEHT01000006">
    <property type="protein sequence ID" value="GBC98128.1"/>
    <property type="molecule type" value="Genomic_DNA"/>
</dbReference>
<dbReference type="Proteomes" id="UP000236173">
    <property type="component" value="Unassembled WGS sequence"/>
</dbReference>
<accession>A0A2H5XAB2</accession>
<evidence type="ECO:0000313" key="2">
    <source>
        <dbReference type="Proteomes" id="UP000236173"/>
    </source>
</evidence>
<dbReference type="GO" id="GO:0005506">
    <property type="term" value="F:iron ion binding"/>
    <property type="evidence" value="ECO:0007669"/>
    <property type="project" value="UniProtKB-ARBA"/>
</dbReference>
<reference evidence="2" key="1">
    <citation type="submission" date="2017-09" db="EMBL/GenBank/DDBJ databases">
        <title>Metaegenomics of thermophilic ammonia-oxidizing enrichment culture.</title>
        <authorList>
            <person name="Kato S."/>
            <person name="Suzuki K."/>
        </authorList>
    </citation>
    <scope>NUCLEOTIDE SEQUENCE [LARGE SCALE GENOMIC DNA]</scope>
</reference>
<proteinExistence type="predicted"/>
<dbReference type="SUPFAM" id="SSF51197">
    <property type="entry name" value="Clavaminate synthase-like"/>
    <property type="match status" value="1"/>
</dbReference>
<dbReference type="PANTHER" id="PTHR20883">
    <property type="entry name" value="PHYTANOYL-COA DIOXYGENASE DOMAIN CONTAINING 1"/>
    <property type="match status" value="1"/>
</dbReference>
<name>A0A2H5XAB2_9BACT</name>
<dbReference type="InterPro" id="IPR008775">
    <property type="entry name" value="Phytyl_CoA_dOase-like"/>
</dbReference>
<dbReference type="Gene3D" id="2.60.120.620">
    <property type="entry name" value="q2cbj1_9rhob like domain"/>
    <property type="match status" value="1"/>
</dbReference>
<comment type="caution">
    <text evidence="1">The sequence shown here is derived from an EMBL/GenBank/DDBJ whole genome shotgun (WGS) entry which is preliminary data.</text>
</comment>
<keyword evidence="1" id="KW-0560">Oxidoreductase</keyword>
<dbReference type="GO" id="GO:0016706">
    <property type="term" value="F:2-oxoglutarate-dependent dioxygenase activity"/>
    <property type="evidence" value="ECO:0007669"/>
    <property type="project" value="UniProtKB-ARBA"/>
</dbReference>
<gene>
    <name evidence="1" type="primary">ectD_1</name>
    <name evidence="1" type="ORF">HRbin17_00625</name>
</gene>
<organism evidence="1 2">
    <name type="scientific">Candidatus Fervidibacter japonicus</name>
    <dbReference type="NCBI Taxonomy" id="2035412"/>
    <lineage>
        <taxon>Bacteria</taxon>
        <taxon>Candidatus Fervidibacterota</taxon>
        <taxon>Candidatus Fervidibacter</taxon>
    </lineage>
</organism>
<keyword evidence="1" id="KW-0223">Dioxygenase</keyword>